<sequence>MLTKWFRMALHLDAIGKAQWLFTKIKFFKQFEGRPIAQYSRKDYLTHRDRAFSLAKERIGHFNGFYGYKFNKINIKNQKTRWGSCSKRGNLNFNYKILFLSQGLSDYIIVHELCHLGEFNHSRKFWNLVAKTVPDYLKIKSELKKTGISFD</sequence>
<evidence type="ECO:0000313" key="3">
    <source>
        <dbReference type="Proteomes" id="UP000231550"/>
    </source>
</evidence>
<evidence type="ECO:0000313" key="2">
    <source>
        <dbReference type="EMBL" id="PIQ74576.1"/>
    </source>
</evidence>
<dbReference type="Proteomes" id="UP000231550">
    <property type="component" value="Unassembled WGS sequence"/>
</dbReference>
<dbReference type="CDD" id="cd07344">
    <property type="entry name" value="M48_yhfN_like"/>
    <property type="match status" value="1"/>
</dbReference>
<dbReference type="PANTHER" id="PTHR30399:SF1">
    <property type="entry name" value="UTP PYROPHOSPHATASE"/>
    <property type="match status" value="1"/>
</dbReference>
<dbReference type="AlphaFoldDB" id="A0A2H0KR12"/>
<reference evidence="2 3" key="1">
    <citation type="submission" date="2017-09" db="EMBL/GenBank/DDBJ databases">
        <title>Depth-based differentiation of microbial function through sediment-hosted aquifers and enrichment of novel symbionts in the deep terrestrial subsurface.</title>
        <authorList>
            <person name="Probst A.J."/>
            <person name="Ladd B."/>
            <person name="Jarett J.K."/>
            <person name="Geller-Mcgrath D.E."/>
            <person name="Sieber C.M."/>
            <person name="Emerson J.B."/>
            <person name="Anantharaman K."/>
            <person name="Thomas B.C."/>
            <person name="Malmstrom R."/>
            <person name="Stieglmeier M."/>
            <person name="Klingl A."/>
            <person name="Woyke T."/>
            <person name="Ryan C.M."/>
            <person name="Banfield J.F."/>
        </authorList>
    </citation>
    <scope>NUCLEOTIDE SEQUENCE [LARGE SCALE GENOMIC DNA]</scope>
    <source>
        <strain evidence="2">CG11_big_fil_rev_8_21_14_0_20_44_10</strain>
    </source>
</reference>
<dbReference type="EMBL" id="PCVN01000036">
    <property type="protein sequence ID" value="PIQ74576.1"/>
    <property type="molecule type" value="Genomic_DNA"/>
</dbReference>
<comment type="caution">
    <text evidence="2">The sequence shown here is derived from an EMBL/GenBank/DDBJ whole genome shotgun (WGS) entry which is preliminary data.</text>
</comment>
<proteinExistence type="predicted"/>
<name>A0A2H0KR12_9BACT</name>
<dbReference type="InterPro" id="IPR002725">
    <property type="entry name" value="YgjP-like_metallopeptidase"/>
</dbReference>
<accession>A0A2H0KR12</accession>
<dbReference type="InterPro" id="IPR053136">
    <property type="entry name" value="UTP_pyrophosphatase-like"/>
</dbReference>
<organism evidence="2 3">
    <name type="scientific">Candidatus Portnoybacteria bacterium CG11_big_fil_rev_8_21_14_0_20_44_10</name>
    <dbReference type="NCBI Taxonomy" id="1974818"/>
    <lineage>
        <taxon>Bacteria</taxon>
        <taxon>Candidatus Portnoyibacteriota</taxon>
    </lineage>
</organism>
<dbReference type="Gene3D" id="3.30.2010.10">
    <property type="entry name" value="Metalloproteases ('zincins'), catalytic domain"/>
    <property type="match status" value="1"/>
</dbReference>
<evidence type="ECO:0000259" key="1">
    <source>
        <dbReference type="Pfam" id="PF01863"/>
    </source>
</evidence>
<protein>
    <recommendedName>
        <fullName evidence="1">YgjP-like metallopeptidase domain-containing protein</fullName>
    </recommendedName>
</protein>
<gene>
    <name evidence="2" type="ORF">COV85_01345</name>
</gene>
<dbReference type="PANTHER" id="PTHR30399">
    <property type="entry name" value="UNCHARACTERIZED PROTEIN YGJP"/>
    <property type="match status" value="1"/>
</dbReference>
<dbReference type="Pfam" id="PF01863">
    <property type="entry name" value="YgjP-like"/>
    <property type="match status" value="1"/>
</dbReference>
<feature type="domain" description="YgjP-like metallopeptidase" evidence="1">
    <location>
        <begin position="48"/>
        <end position="145"/>
    </location>
</feature>